<dbReference type="PROSITE" id="PS50231">
    <property type="entry name" value="RICIN_B_LECTIN"/>
    <property type="match status" value="1"/>
</dbReference>
<dbReference type="STRING" id="390242.SAMN04488024_10437"/>
<protein>
    <submittedName>
        <fullName evidence="2">Ricin-type beta-trefoil lectin domain-like</fullName>
    </submittedName>
</protein>
<dbReference type="EMBL" id="FMZH01000004">
    <property type="protein sequence ID" value="SDD07392.1"/>
    <property type="molecule type" value="Genomic_DNA"/>
</dbReference>
<dbReference type="Gene3D" id="2.60.120.1250">
    <property type="entry name" value="Peptidase M60, enhancin-like domain 1"/>
    <property type="match status" value="1"/>
</dbReference>
<proteinExistence type="predicted"/>
<evidence type="ECO:0000313" key="2">
    <source>
        <dbReference type="EMBL" id="SDD07392.1"/>
    </source>
</evidence>
<organism evidence="2 3">
    <name type="scientific">Pedobacter soli</name>
    <dbReference type="NCBI Taxonomy" id="390242"/>
    <lineage>
        <taxon>Bacteria</taxon>
        <taxon>Pseudomonadati</taxon>
        <taxon>Bacteroidota</taxon>
        <taxon>Sphingobacteriia</taxon>
        <taxon>Sphingobacteriales</taxon>
        <taxon>Sphingobacteriaceae</taxon>
        <taxon>Pedobacter</taxon>
    </lineage>
</organism>
<dbReference type="AlphaFoldDB" id="A0A1G6RRV4"/>
<keyword evidence="2" id="KW-0430">Lectin</keyword>
<dbReference type="Proteomes" id="UP000199455">
    <property type="component" value="Unassembled WGS sequence"/>
</dbReference>
<dbReference type="Pfam" id="PF13402">
    <property type="entry name" value="Peptidase_M60"/>
    <property type="match status" value="1"/>
</dbReference>
<evidence type="ECO:0000313" key="3">
    <source>
        <dbReference type="Proteomes" id="UP000199455"/>
    </source>
</evidence>
<dbReference type="PANTHER" id="PTHR15730">
    <property type="entry name" value="EXPERIMENTAL AUTOIMMUNE PROSTATITIS ANTIGEN 2-RELATED"/>
    <property type="match status" value="1"/>
</dbReference>
<evidence type="ECO:0000259" key="1">
    <source>
        <dbReference type="PROSITE" id="PS51723"/>
    </source>
</evidence>
<gene>
    <name evidence="2" type="ORF">SAMN04488024_10437</name>
</gene>
<dbReference type="CDD" id="cd00161">
    <property type="entry name" value="beta-trefoil_Ricin-like"/>
    <property type="match status" value="1"/>
</dbReference>
<dbReference type="Gene3D" id="3.40.390.80">
    <property type="entry name" value="Peptidase M60, enhancin-like domain 2"/>
    <property type="match status" value="1"/>
</dbReference>
<dbReference type="PROSITE" id="PS51723">
    <property type="entry name" value="PEPTIDASE_M60"/>
    <property type="match status" value="1"/>
</dbReference>
<dbReference type="Gene3D" id="2.80.10.50">
    <property type="match status" value="2"/>
</dbReference>
<dbReference type="InterPro" id="IPR042279">
    <property type="entry name" value="Pep_M60_3"/>
</dbReference>
<dbReference type="InterPro" id="IPR035423">
    <property type="entry name" value="M60-like_N"/>
</dbReference>
<dbReference type="InterPro" id="IPR031161">
    <property type="entry name" value="Peptidase_M60_dom"/>
</dbReference>
<dbReference type="Gene3D" id="1.10.390.30">
    <property type="entry name" value="Peptidase M60, enhancin-like domain 3"/>
    <property type="match status" value="1"/>
</dbReference>
<dbReference type="GO" id="GO:0030246">
    <property type="term" value="F:carbohydrate binding"/>
    <property type="evidence" value="ECO:0007669"/>
    <property type="project" value="UniProtKB-KW"/>
</dbReference>
<dbReference type="Pfam" id="PF17291">
    <property type="entry name" value="M60-like_N"/>
    <property type="match status" value="1"/>
</dbReference>
<sequence>MVLLLSSNLFFFSCKKPITEPSSETSLKVATRMTTNSLTPLSVGDSIQEFNEVLNGFDENKRAGLGGTWSDFSPTGYYLLPGDTVKLVVTQLAGSTLPKLLIGTYSRDTTRLDPRTVSLAAGLNTITDNVGGMLWIRYITAGTPTAKVRITIKSGAVRVPVFFKNQTTDWAAQLASYSQAPDALLINDNVYLVWTRTRAANMTETDVNFVLQKIDIGINQGENYISGFDGSTPDHVPPVHKILGVESNKPGIWGVATWYRVFFAPGFIDEGISAATIVNSGWGAWHEIGHMHQQPAWTWSGLGEVTVNIYTLAAERAIGGNGVNRLKGSITNNALSYLASTDPNKNFNATSGTINDPFVRLMMFHQLWLAFGDSFYINLHKQSRIEKPAFGNTDDPANNAVRMRYFMLKACNISGKDLSYFFRKWALPVAQSVYDEIAALNLPAPTVDPTTLTDENTAGIENGARYKIISLVNNSSLLDLNGSNTTNGAIVSLWSNNNPTTNNQVWRLKRSSTPGKYYIQSEADTAKVLNVRGAATSNGTQIEIWQNTGASAQEWKITPVAGGNFTLEPTNAPGKNLDIAGSGTANGTKVEIYTAGSSNNQKFKLVKQ</sequence>
<dbReference type="InterPro" id="IPR000772">
    <property type="entry name" value="Ricin_B_lectin"/>
</dbReference>
<dbReference type="SMART" id="SM00458">
    <property type="entry name" value="RICIN"/>
    <property type="match status" value="1"/>
</dbReference>
<dbReference type="Pfam" id="PF14200">
    <property type="entry name" value="RicinB_lectin_2"/>
    <property type="match status" value="1"/>
</dbReference>
<dbReference type="SUPFAM" id="SSF50370">
    <property type="entry name" value="Ricin B-like lectins"/>
    <property type="match status" value="1"/>
</dbReference>
<dbReference type="PANTHER" id="PTHR15730:SF5">
    <property type="entry name" value="SI:CH211-210B2.2-RELATED"/>
    <property type="match status" value="1"/>
</dbReference>
<dbReference type="SMART" id="SM01276">
    <property type="entry name" value="M60-like"/>
    <property type="match status" value="1"/>
</dbReference>
<name>A0A1G6RRV4_9SPHI</name>
<dbReference type="InterPro" id="IPR051244">
    <property type="entry name" value="TCAF"/>
</dbReference>
<feature type="domain" description="Peptidase M60" evidence="1">
    <location>
        <begin position="70"/>
        <end position="372"/>
    </location>
</feature>
<accession>A0A1G6RRV4</accession>
<keyword evidence="3" id="KW-1185">Reference proteome</keyword>
<reference evidence="3" key="1">
    <citation type="submission" date="2016-10" db="EMBL/GenBank/DDBJ databases">
        <authorList>
            <person name="Varghese N."/>
            <person name="Submissions S."/>
        </authorList>
    </citation>
    <scope>NUCLEOTIDE SEQUENCE [LARGE SCALE GENOMIC DNA]</scope>
    <source>
        <strain evidence="3">DSM 18609</strain>
    </source>
</reference>
<dbReference type="InterPro" id="IPR035992">
    <property type="entry name" value="Ricin_B-like_lectins"/>
</dbReference>